<reference evidence="1 2" key="1">
    <citation type="submission" date="2023-02" db="EMBL/GenBank/DDBJ databases">
        <title>Genome sequence of Lacticaseibacillus sp. KACC 23028.</title>
        <authorList>
            <person name="Kim S."/>
            <person name="Heo J."/>
            <person name="Kwon S.-W."/>
        </authorList>
    </citation>
    <scope>NUCLEOTIDE SEQUENCE [LARGE SCALE GENOMIC DNA]</scope>
    <source>
        <strain evidence="1 2">KACC 23028</strain>
    </source>
</reference>
<sequence>MSMTSQVIAILQYLRAHDDSFEIGERQYQNEVTILISSNILFPNGRTLFPQNRLHAFRLDRREMFIHADLLAWLAHLIFEDRSATIPREIWFTGSHLADSKQWIMQISFE</sequence>
<proteinExistence type="predicted"/>
<evidence type="ECO:0000313" key="2">
    <source>
        <dbReference type="Proteomes" id="UP001220377"/>
    </source>
</evidence>
<protein>
    <submittedName>
        <fullName evidence="1">Uncharacterized protein</fullName>
    </submittedName>
</protein>
<accession>A0ABY7WNS6</accession>
<dbReference type="RefSeq" id="WP_274258768.1">
    <property type="nucleotide sequence ID" value="NZ_CP117884.1"/>
</dbReference>
<dbReference type="Proteomes" id="UP001220377">
    <property type="component" value="Chromosome"/>
</dbReference>
<gene>
    <name evidence="1" type="ORF">PQ472_07550</name>
</gene>
<organism evidence="1 2">
    <name type="scientific">Lacticaseibacillus pabuli</name>
    <dbReference type="NCBI Taxonomy" id="3025672"/>
    <lineage>
        <taxon>Bacteria</taxon>
        <taxon>Bacillati</taxon>
        <taxon>Bacillota</taxon>
        <taxon>Bacilli</taxon>
        <taxon>Lactobacillales</taxon>
        <taxon>Lactobacillaceae</taxon>
        <taxon>Lacticaseibacillus</taxon>
    </lineage>
</organism>
<keyword evidence="2" id="KW-1185">Reference proteome</keyword>
<dbReference type="EMBL" id="CP117884">
    <property type="protein sequence ID" value="WDF81781.1"/>
    <property type="molecule type" value="Genomic_DNA"/>
</dbReference>
<name>A0ABY7WNS6_9LACO</name>
<evidence type="ECO:0000313" key="1">
    <source>
        <dbReference type="EMBL" id="WDF81781.1"/>
    </source>
</evidence>